<evidence type="ECO:0000256" key="1">
    <source>
        <dbReference type="ARBA" id="ARBA00004138"/>
    </source>
</evidence>
<dbReference type="InterPro" id="IPR031139">
    <property type="entry name" value="RPGRIP1_fam"/>
</dbReference>
<dbReference type="Proteomes" id="UP001431209">
    <property type="component" value="Unassembled WGS sequence"/>
</dbReference>
<feature type="domain" description="RPGR-interacting protein 1 first C2" evidence="7">
    <location>
        <begin position="304"/>
        <end position="451"/>
    </location>
</feature>
<evidence type="ECO:0000256" key="5">
    <source>
        <dbReference type="ARBA" id="ARBA00023273"/>
    </source>
</evidence>
<evidence type="ECO:0000256" key="2">
    <source>
        <dbReference type="ARBA" id="ARBA00006042"/>
    </source>
</evidence>
<comment type="caution">
    <text evidence="8">The sequence shown here is derived from an EMBL/GenBank/DDBJ whole genome shotgun (WGS) entry which is preliminary data.</text>
</comment>
<keyword evidence="5" id="KW-0966">Cell projection</keyword>
<dbReference type="InterPro" id="IPR021656">
    <property type="entry name" value="C2-C2_1"/>
</dbReference>
<evidence type="ECO:0000256" key="4">
    <source>
        <dbReference type="ARBA" id="ARBA00023069"/>
    </source>
</evidence>
<dbReference type="InterPro" id="IPR035892">
    <property type="entry name" value="C2_domain_sf"/>
</dbReference>
<dbReference type="GO" id="GO:0005856">
    <property type="term" value="C:cytoskeleton"/>
    <property type="evidence" value="ECO:0007669"/>
    <property type="project" value="UniProtKB-ARBA"/>
</dbReference>
<keyword evidence="3 6" id="KW-0175">Coiled coil</keyword>
<keyword evidence="9" id="KW-1185">Reference proteome</keyword>
<dbReference type="Pfam" id="PF11618">
    <property type="entry name" value="C2-C2_1"/>
    <property type="match status" value="1"/>
</dbReference>
<sequence length="602" mass="69563">MASKRVFYTDEQYHARPPNANDHVSILQQQLFDTQKKHQQDDMELMSLQREIREKNKEYRTIQLKYDQLKNAFQQVKENQATILSHLEDLKNEIEEERSKNVELSDQLQLAQVENAKIHDAKIKNEEQQKEIVLLKEVKKSLEKALMDDKKSSDSRTVKKYEQQIEILNEEIRKWNETSKKQYSENKQVSTKLQVANTRIEALIKENNDTKSQSLLHEERVRKLEKQIEMSNLMMESVKKKKELKHTTDQFTQTDRVIEKVKEQQAPPPRQEVERKIVPKPSTAATVEKKLEPKSKFALKSDVHFLQDKNICEVTIDTLVLKSDFVSQNNLAPLFFSVDFFEHDTQATIIVEPNLNHNNFSSAPSIRFGNALRFEVVMNEMFLYYLQNGELLLELNVTRGQDFDVVGRSSIPLTDLVTQEQPIKAFAVVVSSKNENVVIGTVNYLISMDVPILKCVKQDKSALNKFLKLLSANHKKNDDVEVHQTVIRLLFCNQVPTKKSGSTVSVHYKFYTFSTYKTKFVHLGEHGDAKINDEQVFPVDNDFEFKQYLRKSNLDVLLVDQSSNILGEACIPLRDLLSTNAVIGVYKLSSGGEIKIEIEKSK</sequence>
<feature type="coiled-coil region" evidence="6">
    <location>
        <begin position="38"/>
        <end position="241"/>
    </location>
</feature>
<dbReference type="AlphaFoldDB" id="A0AAW2ZL43"/>
<organism evidence="8 9">
    <name type="scientific">Acrasis kona</name>
    <dbReference type="NCBI Taxonomy" id="1008807"/>
    <lineage>
        <taxon>Eukaryota</taxon>
        <taxon>Discoba</taxon>
        <taxon>Heterolobosea</taxon>
        <taxon>Tetramitia</taxon>
        <taxon>Eutetramitia</taxon>
        <taxon>Acrasidae</taxon>
        <taxon>Acrasis</taxon>
    </lineage>
</organism>
<dbReference type="PANTHER" id="PTHR14240">
    <property type="entry name" value="RETINITIS PIGMENTOSA GTPASE REGULATOR-INTERACTING PROTEIN"/>
    <property type="match status" value="1"/>
</dbReference>
<comment type="subcellular location">
    <subcellularLocation>
        <location evidence="1">Cell projection</location>
        <location evidence="1">Cilium</location>
    </subcellularLocation>
</comment>
<evidence type="ECO:0000256" key="6">
    <source>
        <dbReference type="SAM" id="Coils"/>
    </source>
</evidence>
<proteinExistence type="inferred from homology"/>
<evidence type="ECO:0000313" key="9">
    <source>
        <dbReference type="Proteomes" id="UP001431209"/>
    </source>
</evidence>
<dbReference type="SUPFAM" id="SSF49562">
    <property type="entry name" value="C2 domain (Calcium/lipid-binding domain, CaLB)"/>
    <property type="match status" value="2"/>
</dbReference>
<evidence type="ECO:0000259" key="7">
    <source>
        <dbReference type="Pfam" id="PF11618"/>
    </source>
</evidence>
<protein>
    <recommendedName>
        <fullName evidence="7">RPGR-interacting protein 1 first C2 domain-containing protein</fullName>
    </recommendedName>
</protein>
<evidence type="ECO:0000313" key="8">
    <source>
        <dbReference type="EMBL" id="KAL0490039.1"/>
    </source>
</evidence>
<name>A0AAW2ZL43_9EUKA</name>
<dbReference type="Gene3D" id="2.60.40.150">
    <property type="entry name" value="C2 domain"/>
    <property type="match status" value="2"/>
</dbReference>
<comment type="similarity">
    <text evidence="2">Belongs to the RPGRIP1 family.</text>
</comment>
<keyword evidence="4" id="KW-0969">Cilium</keyword>
<dbReference type="EMBL" id="JAOPGA020001632">
    <property type="protein sequence ID" value="KAL0490039.1"/>
    <property type="molecule type" value="Genomic_DNA"/>
</dbReference>
<evidence type="ECO:0000256" key="3">
    <source>
        <dbReference type="ARBA" id="ARBA00023054"/>
    </source>
</evidence>
<accession>A0AAW2ZL43</accession>
<reference evidence="8 9" key="1">
    <citation type="submission" date="2024-03" db="EMBL/GenBank/DDBJ databases">
        <title>The Acrasis kona genome and developmental transcriptomes reveal deep origins of eukaryotic multicellular pathways.</title>
        <authorList>
            <person name="Sheikh S."/>
            <person name="Fu C.-J."/>
            <person name="Brown M.W."/>
            <person name="Baldauf S.L."/>
        </authorList>
    </citation>
    <scope>NUCLEOTIDE SEQUENCE [LARGE SCALE GENOMIC DNA]</scope>
    <source>
        <strain evidence="8 9">ATCC MYA-3509</strain>
    </source>
</reference>
<gene>
    <name evidence="8" type="ORF">AKO1_009365</name>
</gene>
<dbReference type="GO" id="GO:0005929">
    <property type="term" value="C:cilium"/>
    <property type="evidence" value="ECO:0007669"/>
    <property type="project" value="UniProtKB-SubCell"/>
</dbReference>